<dbReference type="SUPFAM" id="SSF53850">
    <property type="entry name" value="Periplasmic binding protein-like II"/>
    <property type="match status" value="1"/>
</dbReference>
<dbReference type="STRING" id="1423734.FC83_GL002396"/>
<dbReference type="Gene3D" id="1.10.10.10">
    <property type="entry name" value="Winged helix-like DNA-binding domain superfamily/Winged helix DNA-binding domain"/>
    <property type="match status" value="1"/>
</dbReference>
<keyword evidence="7" id="KW-1185">Reference proteome</keyword>
<protein>
    <submittedName>
        <fullName evidence="6">Bacterial regulatory helix-turn-helix, lysR family protein</fullName>
    </submittedName>
</protein>
<evidence type="ECO:0000256" key="3">
    <source>
        <dbReference type="ARBA" id="ARBA00023125"/>
    </source>
</evidence>
<dbReference type="eggNOG" id="COG0583">
    <property type="taxonomic scope" value="Bacteria"/>
</dbReference>
<feature type="domain" description="HTH lysR-type" evidence="5">
    <location>
        <begin position="10"/>
        <end position="67"/>
    </location>
</feature>
<dbReference type="CDD" id="cd05466">
    <property type="entry name" value="PBP2_LTTR_substrate"/>
    <property type="match status" value="1"/>
</dbReference>
<dbReference type="InterPro" id="IPR005119">
    <property type="entry name" value="LysR_subst-bd"/>
</dbReference>
<evidence type="ECO:0000256" key="1">
    <source>
        <dbReference type="ARBA" id="ARBA00009437"/>
    </source>
</evidence>
<dbReference type="RefSeq" id="WP_035451728.1">
    <property type="nucleotide sequence ID" value="NZ_AZGA01000002.1"/>
</dbReference>
<dbReference type="PRINTS" id="PR00039">
    <property type="entry name" value="HTHLYSR"/>
</dbReference>
<comment type="caution">
    <text evidence="6">The sequence shown here is derived from an EMBL/GenBank/DDBJ whole genome shotgun (WGS) entry which is preliminary data.</text>
</comment>
<evidence type="ECO:0000259" key="5">
    <source>
        <dbReference type="PROSITE" id="PS50931"/>
    </source>
</evidence>
<dbReference type="Proteomes" id="UP000051236">
    <property type="component" value="Unassembled WGS sequence"/>
</dbReference>
<dbReference type="InterPro" id="IPR000847">
    <property type="entry name" value="LysR_HTH_N"/>
</dbReference>
<accession>X0PDP2</accession>
<organism evidence="6 7">
    <name type="scientific">Agrilactobacillus composti DSM 18527 = JCM 14202</name>
    <dbReference type="NCBI Taxonomy" id="1423734"/>
    <lineage>
        <taxon>Bacteria</taxon>
        <taxon>Bacillati</taxon>
        <taxon>Bacillota</taxon>
        <taxon>Bacilli</taxon>
        <taxon>Lactobacillales</taxon>
        <taxon>Lactobacillaceae</taxon>
        <taxon>Agrilactobacillus</taxon>
    </lineage>
</organism>
<evidence type="ECO:0000256" key="2">
    <source>
        <dbReference type="ARBA" id="ARBA00023015"/>
    </source>
</evidence>
<dbReference type="PROSITE" id="PS50931">
    <property type="entry name" value="HTH_LYSR"/>
    <property type="match status" value="1"/>
</dbReference>
<dbReference type="InterPro" id="IPR036390">
    <property type="entry name" value="WH_DNA-bd_sf"/>
</dbReference>
<evidence type="ECO:0000313" key="6">
    <source>
        <dbReference type="EMBL" id="KRM36524.1"/>
    </source>
</evidence>
<dbReference type="Pfam" id="PF03466">
    <property type="entry name" value="LysR_substrate"/>
    <property type="match status" value="1"/>
</dbReference>
<keyword evidence="2" id="KW-0805">Transcription regulation</keyword>
<gene>
    <name evidence="6" type="ORF">FC83_GL002396</name>
</gene>
<dbReference type="GO" id="GO:0003700">
    <property type="term" value="F:DNA-binding transcription factor activity"/>
    <property type="evidence" value="ECO:0007669"/>
    <property type="project" value="InterPro"/>
</dbReference>
<evidence type="ECO:0000313" key="7">
    <source>
        <dbReference type="Proteomes" id="UP000051236"/>
    </source>
</evidence>
<dbReference type="InterPro" id="IPR036388">
    <property type="entry name" value="WH-like_DNA-bd_sf"/>
</dbReference>
<dbReference type="PANTHER" id="PTHR30126:SF40">
    <property type="entry name" value="HTH-TYPE TRANSCRIPTIONAL REGULATOR GLTR"/>
    <property type="match status" value="1"/>
</dbReference>
<sequence length="317" mass="36873">MVKTKQENIFSSKTLTYFLQLAETMNYTQAAQILGITQPALTQQIKKLEKSVGAPLFFSIGKRLQISDAGKTMLQATKQIYEVLNNATDEIQQSTNANSGKINIGFLSSMESSVFENFIINYIEANPNIEISFRLLTRKEIWDALENNRIDVGVMYLPDESIKNWKAYATKNIVDEELLFVHNNPKLARRKRVKFKDTLDKKWVTYPDDYYLAQIVKETFKNQLVDQPQSSAQFTTPFQLMKFSQHVDVNTALPQSFYFAHANEFTQSALPFEPSIKFQMQFIFRKDKLAIPRIARFFEAWDKYFAETDYNTRLQQH</sequence>
<dbReference type="PATRIC" id="fig|1423734.3.peg.2430"/>
<dbReference type="AlphaFoldDB" id="X0PDP2"/>
<keyword evidence="4" id="KW-0804">Transcription</keyword>
<dbReference type="PANTHER" id="PTHR30126">
    <property type="entry name" value="HTH-TYPE TRANSCRIPTIONAL REGULATOR"/>
    <property type="match status" value="1"/>
</dbReference>
<dbReference type="SUPFAM" id="SSF46785">
    <property type="entry name" value="Winged helix' DNA-binding domain"/>
    <property type="match status" value="1"/>
</dbReference>
<dbReference type="Pfam" id="PF00126">
    <property type="entry name" value="HTH_1"/>
    <property type="match status" value="1"/>
</dbReference>
<dbReference type="GO" id="GO:0000976">
    <property type="term" value="F:transcription cis-regulatory region binding"/>
    <property type="evidence" value="ECO:0007669"/>
    <property type="project" value="TreeGrafter"/>
</dbReference>
<evidence type="ECO:0000256" key="4">
    <source>
        <dbReference type="ARBA" id="ARBA00023163"/>
    </source>
</evidence>
<proteinExistence type="inferred from homology"/>
<keyword evidence="3" id="KW-0238">DNA-binding</keyword>
<dbReference type="EMBL" id="AZGA01000002">
    <property type="protein sequence ID" value="KRM36524.1"/>
    <property type="molecule type" value="Genomic_DNA"/>
</dbReference>
<reference evidence="6 7" key="1">
    <citation type="journal article" date="2015" name="Genome Announc.">
        <title>Expanding the biotechnology potential of lactobacilli through comparative genomics of 213 strains and associated genera.</title>
        <authorList>
            <person name="Sun Z."/>
            <person name="Harris H.M."/>
            <person name="McCann A."/>
            <person name="Guo C."/>
            <person name="Argimon S."/>
            <person name="Zhang W."/>
            <person name="Yang X."/>
            <person name="Jeffery I.B."/>
            <person name="Cooney J.C."/>
            <person name="Kagawa T.F."/>
            <person name="Liu W."/>
            <person name="Song Y."/>
            <person name="Salvetti E."/>
            <person name="Wrobel A."/>
            <person name="Rasinkangas P."/>
            <person name="Parkhill J."/>
            <person name="Rea M.C."/>
            <person name="O'Sullivan O."/>
            <person name="Ritari J."/>
            <person name="Douillard F.P."/>
            <person name="Paul Ross R."/>
            <person name="Yang R."/>
            <person name="Briner A.E."/>
            <person name="Felis G.E."/>
            <person name="de Vos W.M."/>
            <person name="Barrangou R."/>
            <person name="Klaenhammer T.R."/>
            <person name="Caufield P.W."/>
            <person name="Cui Y."/>
            <person name="Zhang H."/>
            <person name="O'Toole P.W."/>
        </authorList>
    </citation>
    <scope>NUCLEOTIDE SEQUENCE [LARGE SCALE GENOMIC DNA]</scope>
    <source>
        <strain evidence="6 7">DSM 18527</strain>
    </source>
</reference>
<dbReference type="Gene3D" id="3.40.190.290">
    <property type="match status" value="1"/>
</dbReference>
<name>X0PDP2_9LACO</name>
<comment type="similarity">
    <text evidence="1">Belongs to the LysR transcriptional regulatory family.</text>
</comment>